<feature type="region of interest" description="Disordered" evidence="1">
    <location>
        <begin position="507"/>
        <end position="531"/>
    </location>
</feature>
<organism evidence="2 3">
    <name type="scientific">Mycena metata</name>
    <dbReference type="NCBI Taxonomy" id="1033252"/>
    <lineage>
        <taxon>Eukaryota</taxon>
        <taxon>Fungi</taxon>
        <taxon>Dikarya</taxon>
        <taxon>Basidiomycota</taxon>
        <taxon>Agaricomycotina</taxon>
        <taxon>Agaricomycetes</taxon>
        <taxon>Agaricomycetidae</taxon>
        <taxon>Agaricales</taxon>
        <taxon>Marasmiineae</taxon>
        <taxon>Mycenaceae</taxon>
        <taxon>Mycena</taxon>
    </lineage>
</organism>
<dbReference type="SUPFAM" id="SSF63829">
    <property type="entry name" value="Calcium-dependent phosphotriesterase"/>
    <property type="match status" value="1"/>
</dbReference>
<proteinExistence type="predicted"/>
<dbReference type="InterPro" id="IPR052998">
    <property type="entry name" value="Hetero-Diels-Alderase-like"/>
</dbReference>
<gene>
    <name evidence="2" type="ORF">B0H16DRAFT_1704417</name>
</gene>
<evidence type="ECO:0000256" key="1">
    <source>
        <dbReference type="SAM" id="MobiDB-lite"/>
    </source>
</evidence>
<protein>
    <submittedName>
        <fullName evidence="2">Uncharacterized protein</fullName>
    </submittedName>
</protein>
<dbReference type="PANTHER" id="PTHR42060">
    <property type="entry name" value="NHL REPEAT-CONTAINING PROTEIN-RELATED"/>
    <property type="match status" value="1"/>
</dbReference>
<dbReference type="AlphaFoldDB" id="A0AAD7GW49"/>
<evidence type="ECO:0000313" key="2">
    <source>
        <dbReference type="EMBL" id="KAJ7706527.1"/>
    </source>
</evidence>
<dbReference type="InterPro" id="IPR011042">
    <property type="entry name" value="6-blade_b-propeller_TolB-like"/>
</dbReference>
<name>A0AAD7GW49_9AGAR</name>
<evidence type="ECO:0000313" key="3">
    <source>
        <dbReference type="Proteomes" id="UP001215598"/>
    </source>
</evidence>
<feature type="region of interest" description="Disordered" evidence="1">
    <location>
        <begin position="1"/>
        <end position="52"/>
    </location>
</feature>
<comment type="caution">
    <text evidence="2">The sequence shown here is derived from an EMBL/GenBank/DDBJ whole genome shotgun (WGS) entry which is preliminary data.</text>
</comment>
<sequence length="609" mass="67771">MIKSKSNPQRVKKKKKISLTLPLPSPSRAPNRPTLLHTDRLPIPGHPRKHRRASSQLLLTSVISPTLHTFNPTVINGTFDAVYTFPNATSLTGIVEYRPGHDGQHGPQLNLRVERRFQRAYPPHTPNANGLTALPTASDVLLLSDSTSGAVWQLDARTGASRVAIQDPSMLPSAAPVAGINAGISGLHVRFGAQTPYLHFANSHLATFSRVALNFKHGNVSAEGPIETLATIPPAEQQQQPDDFALDERGRAWVTVHPGAVTVFSPPANRVAGNWSQFTVLGDVNGTDVQLFQPTSAAFGHGSSAQTKTLNVSLAPDTHLPYARSHLGLNLRLGFRSFHVPYGDGSYYTDWVREGIVVGVQLNWLFHLKKETGRQGRYKRERNDQYLNDGVGPLRYPPWRWNMRTENGVRKVAGERRYQACDIIPSQREQTGHAKLMVHIPPHHRCTYTLLHFLPPDALTEEFFWYLQFHRPEFGKCPRIYVRPEYAEPRRTVVAAGDEVDVQVKPESNEHHRVGSKAAGMPSLPTLGPPVSSPPGIEERRWWGEQIRAVVLQLVNCGEVKWTHSVKKPLPSVEYVFYVQPIQLYAPGDGSWFSVVSHCAETQGEGIER</sequence>
<dbReference type="Proteomes" id="UP001215598">
    <property type="component" value="Unassembled WGS sequence"/>
</dbReference>
<keyword evidence="3" id="KW-1185">Reference proteome</keyword>
<dbReference type="PANTHER" id="PTHR42060:SF1">
    <property type="entry name" value="NHL REPEAT-CONTAINING PROTEIN"/>
    <property type="match status" value="1"/>
</dbReference>
<dbReference type="EMBL" id="JARKIB010000459">
    <property type="protein sequence ID" value="KAJ7706527.1"/>
    <property type="molecule type" value="Genomic_DNA"/>
</dbReference>
<reference evidence="2" key="1">
    <citation type="submission" date="2023-03" db="EMBL/GenBank/DDBJ databases">
        <title>Massive genome expansion in bonnet fungi (Mycena s.s.) driven by repeated elements and novel gene families across ecological guilds.</title>
        <authorList>
            <consortium name="Lawrence Berkeley National Laboratory"/>
            <person name="Harder C.B."/>
            <person name="Miyauchi S."/>
            <person name="Viragh M."/>
            <person name="Kuo A."/>
            <person name="Thoen E."/>
            <person name="Andreopoulos B."/>
            <person name="Lu D."/>
            <person name="Skrede I."/>
            <person name="Drula E."/>
            <person name="Henrissat B."/>
            <person name="Morin E."/>
            <person name="Kohler A."/>
            <person name="Barry K."/>
            <person name="LaButti K."/>
            <person name="Morin E."/>
            <person name="Salamov A."/>
            <person name="Lipzen A."/>
            <person name="Mereny Z."/>
            <person name="Hegedus B."/>
            <person name="Baldrian P."/>
            <person name="Stursova M."/>
            <person name="Weitz H."/>
            <person name="Taylor A."/>
            <person name="Grigoriev I.V."/>
            <person name="Nagy L.G."/>
            <person name="Martin F."/>
            <person name="Kauserud H."/>
        </authorList>
    </citation>
    <scope>NUCLEOTIDE SEQUENCE</scope>
    <source>
        <strain evidence="2">CBHHK182m</strain>
    </source>
</reference>
<accession>A0AAD7GW49</accession>
<dbReference type="Gene3D" id="2.120.10.30">
    <property type="entry name" value="TolB, C-terminal domain"/>
    <property type="match status" value="1"/>
</dbReference>